<dbReference type="GO" id="GO:0047689">
    <property type="term" value="F:aspartate racemase activity"/>
    <property type="evidence" value="ECO:0007669"/>
    <property type="project" value="UniProtKB-EC"/>
</dbReference>
<dbReference type="InterPro" id="IPR015942">
    <property type="entry name" value="Asp/Glu/hydantoin_racemase"/>
</dbReference>
<dbReference type="Pfam" id="PF01177">
    <property type="entry name" value="Asp_Glu_race"/>
    <property type="match status" value="1"/>
</dbReference>
<dbReference type="InterPro" id="IPR001920">
    <property type="entry name" value="Asp/Glu_race"/>
</dbReference>
<dbReference type="NCBIfam" id="TIGR00035">
    <property type="entry name" value="asp_race"/>
    <property type="match status" value="1"/>
</dbReference>
<dbReference type="EC" id="5.1.1.13" evidence="3"/>
<dbReference type="PANTHER" id="PTHR21198:SF7">
    <property type="entry name" value="ASPARTATE-GLUTAMATE RACEMASE FAMILY"/>
    <property type="match status" value="1"/>
</dbReference>
<accession>U2RP81</accession>
<evidence type="ECO:0000313" key="3">
    <source>
        <dbReference type="EMBL" id="ERK55368.1"/>
    </source>
</evidence>
<sequence>MRKLGLIGGIGPESTIPYYRGIVFGVQERMGERVFPPMTIESLDVYRVLELCEGRRFDELVDYLGDGLDALAAAGADFAALSANTPHIVLGRLQERSPLPLVSIVEAARAEAQRRGLGRVGLLGTIFTMREEFFAEPFERAGITVVRPDADEQELIQARISDELELGVVRPETVDELCAIVAGLRRRAGIEAVVLGCTELPLALGDGNSPVPCLDTGEIHVRALIDEILDDGARDGDPAGSVSGA</sequence>
<evidence type="ECO:0000256" key="2">
    <source>
        <dbReference type="ARBA" id="ARBA00023235"/>
    </source>
</evidence>
<name>U2RP81_9ACTN</name>
<organism evidence="3 4">
    <name type="scientific">Propionibacterium acidifaciens F0233</name>
    <dbReference type="NCBI Taxonomy" id="553198"/>
    <lineage>
        <taxon>Bacteria</taxon>
        <taxon>Bacillati</taxon>
        <taxon>Actinomycetota</taxon>
        <taxon>Actinomycetes</taxon>
        <taxon>Propionibacteriales</taxon>
        <taxon>Propionibacteriaceae</taxon>
        <taxon>Propionibacterium</taxon>
    </lineage>
</organism>
<gene>
    <name evidence="3" type="ORF">HMPREF0682_1406</name>
</gene>
<keyword evidence="4" id="KW-1185">Reference proteome</keyword>
<dbReference type="RefSeq" id="WP_021797632.1">
    <property type="nucleotide sequence ID" value="NZ_ACVN02000188.1"/>
</dbReference>
<evidence type="ECO:0000313" key="4">
    <source>
        <dbReference type="Proteomes" id="UP000017052"/>
    </source>
</evidence>
<evidence type="ECO:0000256" key="1">
    <source>
        <dbReference type="ARBA" id="ARBA00007847"/>
    </source>
</evidence>
<dbReference type="EMBL" id="ACVN02000188">
    <property type="protein sequence ID" value="ERK55368.1"/>
    <property type="molecule type" value="Genomic_DNA"/>
</dbReference>
<proteinExistence type="inferred from homology"/>
<comment type="caution">
    <text evidence="3">The sequence shown here is derived from an EMBL/GenBank/DDBJ whole genome shotgun (WGS) entry which is preliminary data.</text>
</comment>
<dbReference type="OrthoDB" id="9803739at2"/>
<reference evidence="3" key="1">
    <citation type="submission" date="2013-08" db="EMBL/GenBank/DDBJ databases">
        <authorList>
            <person name="Durkin A.S."/>
            <person name="Haft D.R."/>
            <person name="McCorrison J."/>
            <person name="Torralba M."/>
            <person name="Gillis M."/>
            <person name="Haft D.H."/>
            <person name="Methe B."/>
            <person name="Sutton G."/>
            <person name="Nelson K.E."/>
        </authorList>
    </citation>
    <scope>NUCLEOTIDE SEQUENCE [LARGE SCALE GENOMIC DNA]</scope>
    <source>
        <strain evidence="3">F0233</strain>
    </source>
</reference>
<dbReference type="InterPro" id="IPR004380">
    <property type="entry name" value="Asp_race"/>
</dbReference>
<keyword evidence="2 3" id="KW-0413">Isomerase</keyword>
<comment type="similarity">
    <text evidence="1">Belongs to the aspartate/glutamate racemases family.</text>
</comment>
<dbReference type="Proteomes" id="UP000017052">
    <property type="component" value="Unassembled WGS sequence"/>
</dbReference>
<dbReference type="AlphaFoldDB" id="U2RP81"/>
<dbReference type="Gene3D" id="3.40.50.1860">
    <property type="match status" value="2"/>
</dbReference>
<protein>
    <submittedName>
        <fullName evidence="3">Aspartate racemase</fullName>
        <ecNumber evidence="3">5.1.1.13</ecNumber>
    </submittedName>
</protein>
<dbReference type="SUPFAM" id="SSF53681">
    <property type="entry name" value="Aspartate/glutamate racemase"/>
    <property type="match status" value="2"/>
</dbReference>
<dbReference type="PANTHER" id="PTHR21198">
    <property type="entry name" value="GLUTAMATE RACEMASE"/>
    <property type="match status" value="1"/>
</dbReference>
<dbReference type="GeneID" id="95359067"/>